<keyword evidence="2" id="KW-1185">Reference proteome</keyword>
<proteinExistence type="predicted"/>
<dbReference type="EMBL" id="BGPR01006776">
    <property type="protein sequence ID" value="GBN21777.1"/>
    <property type="molecule type" value="Genomic_DNA"/>
</dbReference>
<reference evidence="1 2" key="1">
    <citation type="journal article" date="2019" name="Sci. Rep.">
        <title>Orb-weaving spider Araneus ventricosus genome elucidates the spidroin gene catalogue.</title>
        <authorList>
            <person name="Kono N."/>
            <person name="Nakamura H."/>
            <person name="Ohtoshi R."/>
            <person name="Moran D.A.P."/>
            <person name="Shinohara A."/>
            <person name="Yoshida Y."/>
            <person name="Fujiwara M."/>
            <person name="Mori M."/>
            <person name="Tomita M."/>
            <person name="Arakawa K."/>
        </authorList>
    </citation>
    <scope>NUCLEOTIDE SEQUENCE [LARGE SCALE GENOMIC DNA]</scope>
</reference>
<gene>
    <name evidence="1" type="ORF">AVEN_108320_1</name>
</gene>
<accession>A0A4Y2M7Z2</accession>
<sequence length="69" mass="7900">MFTDSCLSTDWLVTVHKRSEASEVFPEKRTAEQPIHVLFLRHPQFQPLSESLHPRQPGHVQCAAHTLVP</sequence>
<dbReference type="Proteomes" id="UP000499080">
    <property type="component" value="Unassembled WGS sequence"/>
</dbReference>
<evidence type="ECO:0000313" key="1">
    <source>
        <dbReference type="EMBL" id="GBN21777.1"/>
    </source>
</evidence>
<organism evidence="1 2">
    <name type="scientific">Araneus ventricosus</name>
    <name type="common">Orbweaver spider</name>
    <name type="synonym">Epeira ventricosa</name>
    <dbReference type="NCBI Taxonomy" id="182803"/>
    <lineage>
        <taxon>Eukaryota</taxon>
        <taxon>Metazoa</taxon>
        <taxon>Ecdysozoa</taxon>
        <taxon>Arthropoda</taxon>
        <taxon>Chelicerata</taxon>
        <taxon>Arachnida</taxon>
        <taxon>Araneae</taxon>
        <taxon>Araneomorphae</taxon>
        <taxon>Entelegynae</taxon>
        <taxon>Araneoidea</taxon>
        <taxon>Araneidae</taxon>
        <taxon>Araneus</taxon>
    </lineage>
</organism>
<comment type="caution">
    <text evidence="1">The sequence shown here is derived from an EMBL/GenBank/DDBJ whole genome shotgun (WGS) entry which is preliminary data.</text>
</comment>
<name>A0A4Y2M7Z2_ARAVE</name>
<evidence type="ECO:0000313" key="2">
    <source>
        <dbReference type="Proteomes" id="UP000499080"/>
    </source>
</evidence>
<protein>
    <submittedName>
        <fullName evidence="1">Uncharacterized protein</fullName>
    </submittedName>
</protein>
<dbReference type="AlphaFoldDB" id="A0A4Y2M7Z2"/>